<keyword evidence="2" id="KW-1185">Reference proteome</keyword>
<dbReference type="EMBL" id="JAYFUM010000002">
    <property type="protein sequence ID" value="MEA5137917.1"/>
    <property type="molecule type" value="Genomic_DNA"/>
</dbReference>
<dbReference type="Proteomes" id="UP001302949">
    <property type="component" value="Unassembled WGS sequence"/>
</dbReference>
<gene>
    <name evidence="1" type="ORF">VB248_02155</name>
</gene>
<evidence type="ECO:0000313" key="1">
    <source>
        <dbReference type="EMBL" id="MEA5137917.1"/>
    </source>
</evidence>
<name>A0ABU5Q5Q5_9BACT</name>
<reference evidence="1 2" key="1">
    <citation type="submission" date="2023-12" db="EMBL/GenBank/DDBJ databases">
        <title>Novel species of the genus Arcicella isolated from rivers.</title>
        <authorList>
            <person name="Lu H."/>
        </authorList>
    </citation>
    <scope>NUCLEOTIDE SEQUENCE [LARGE SCALE GENOMIC DNA]</scope>
    <source>
        <strain evidence="1 2">KCTC 23307</strain>
    </source>
</reference>
<protein>
    <submittedName>
        <fullName evidence="1">Uncharacterized protein</fullName>
    </submittedName>
</protein>
<dbReference type="RefSeq" id="WP_323295086.1">
    <property type="nucleotide sequence ID" value="NZ_JAYFUM010000002.1"/>
</dbReference>
<sequence>MIQKVFNWKQVLSLGILALSFTNCQPTKNFQPTTYYSPNYQSGGYDQHTGLGFQIPDKYPIEILQGNEQPKTSFQEIEKLSISEEYPLSADQEYKGRMLKRGNDQQEKEAILARLVTQAQDLGASGIMNLNYKVFSTATTTGYILSGTAFKYIVKPNMKENR</sequence>
<accession>A0ABU5Q5Q5</accession>
<comment type="caution">
    <text evidence="1">The sequence shown here is derived from an EMBL/GenBank/DDBJ whole genome shotgun (WGS) entry which is preliminary data.</text>
</comment>
<organism evidence="1 2">
    <name type="scientific">Arcicella rigui</name>
    <dbReference type="NCBI Taxonomy" id="797020"/>
    <lineage>
        <taxon>Bacteria</taxon>
        <taxon>Pseudomonadati</taxon>
        <taxon>Bacteroidota</taxon>
        <taxon>Cytophagia</taxon>
        <taxon>Cytophagales</taxon>
        <taxon>Flectobacillaceae</taxon>
        <taxon>Arcicella</taxon>
    </lineage>
</organism>
<proteinExistence type="predicted"/>
<evidence type="ECO:0000313" key="2">
    <source>
        <dbReference type="Proteomes" id="UP001302949"/>
    </source>
</evidence>